<evidence type="ECO:0000313" key="10">
    <source>
        <dbReference type="Proteomes" id="UP000027946"/>
    </source>
</evidence>
<dbReference type="InterPro" id="IPR050638">
    <property type="entry name" value="AA-Vitamin_Transporters"/>
</dbReference>
<dbReference type="PANTHER" id="PTHR32322">
    <property type="entry name" value="INNER MEMBRANE TRANSPORTER"/>
    <property type="match status" value="1"/>
</dbReference>
<name>A0A069RQU3_PEPLI</name>
<feature type="transmembrane region" description="Helical" evidence="7">
    <location>
        <begin position="279"/>
        <end position="297"/>
    </location>
</feature>
<dbReference type="Proteomes" id="UP000027946">
    <property type="component" value="Unassembled WGS sequence"/>
</dbReference>
<dbReference type="EMBL" id="JJMM01000002">
    <property type="protein sequence ID" value="KDR96552.1"/>
    <property type="molecule type" value="Genomic_DNA"/>
</dbReference>
<feature type="transmembrane region" description="Helical" evidence="7">
    <location>
        <begin position="95"/>
        <end position="116"/>
    </location>
</feature>
<feature type="transmembrane region" description="Helical" evidence="7">
    <location>
        <begin position="152"/>
        <end position="171"/>
    </location>
</feature>
<proteinExistence type="inferred from homology"/>
<comment type="similarity">
    <text evidence="2">Belongs to the EamA transporter family.</text>
</comment>
<evidence type="ECO:0000256" key="6">
    <source>
        <dbReference type="ARBA" id="ARBA00023136"/>
    </source>
</evidence>
<dbReference type="STRING" id="1121324.CLIT_2c01580"/>
<evidence type="ECO:0000256" key="5">
    <source>
        <dbReference type="ARBA" id="ARBA00022989"/>
    </source>
</evidence>
<dbReference type="eggNOG" id="COG0697">
    <property type="taxonomic scope" value="Bacteria"/>
</dbReference>
<keyword evidence="3" id="KW-1003">Cell membrane</keyword>
<feature type="transmembrane region" description="Helical" evidence="7">
    <location>
        <begin position="223"/>
        <end position="243"/>
    </location>
</feature>
<feature type="domain" description="EamA" evidence="8">
    <location>
        <begin position="154"/>
        <end position="296"/>
    </location>
</feature>
<evidence type="ECO:0000256" key="2">
    <source>
        <dbReference type="ARBA" id="ARBA00007362"/>
    </source>
</evidence>
<feature type="transmembrane region" description="Helical" evidence="7">
    <location>
        <begin position="38"/>
        <end position="57"/>
    </location>
</feature>
<keyword evidence="5 7" id="KW-1133">Transmembrane helix</keyword>
<evidence type="ECO:0000256" key="3">
    <source>
        <dbReference type="ARBA" id="ARBA00022475"/>
    </source>
</evidence>
<dbReference type="AlphaFoldDB" id="A0A069RQU3"/>
<dbReference type="OrthoDB" id="9804865at2"/>
<comment type="subcellular location">
    <subcellularLocation>
        <location evidence="1">Cell membrane</location>
        <topology evidence="1">Multi-pass membrane protein</topology>
    </subcellularLocation>
</comment>
<dbReference type="PANTHER" id="PTHR32322:SF18">
    <property type="entry name" value="S-ADENOSYLMETHIONINE_S-ADENOSYLHOMOCYSTEINE TRANSPORTER"/>
    <property type="match status" value="1"/>
</dbReference>
<evidence type="ECO:0000259" key="8">
    <source>
        <dbReference type="Pfam" id="PF00892"/>
    </source>
</evidence>
<protein>
    <submittedName>
        <fullName evidence="9">Transporter</fullName>
    </submittedName>
</protein>
<dbReference type="GO" id="GO:0005886">
    <property type="term" value="C:plasma membrane"/>
    <property type="evidence" value="ECO:0007669"/>
    <property type="project" value="UniProtKB-SubCell"/>
</dbReference>
<dbReference type="RefSeq" id="WP_052635845.1">
    <property type="nucleotide sequence ID" value="NZ_FSRH01000001.1"/>
</dbReference>
<evidence type="ECO:0000256" key="4">
    <source>
        <dbReference type="ARBA" id="ARBA00022692"/>
    </source>
</evidence>
<organism evidence="9 10">
    <name type="scientific">Peptoclostridium litorale DSM 5388</name>
    <dbReference type="NCBI Taxonomy" id="1121324"/>
    <lineage>
        <taxon>Bacteria</taxon>
        <taxon>Bacillati</taxon>
        <taxon>Bacillota</taxon>
        <taxon>Clostridia</taxon>
        <taxon>Peptostreptococcales</taxon>
        <taxon>Peptoclostridiaceae</taxon>
        <taxon>Peptoclostridium</taxon>
    </lineage>
</organism>
<accession>A0A069RQU3</accession>
<dbReference type="Pfam" id="PF00892">
    <property type="entry name" value="EamA"/>
    <property type="match status" value="2"/>
</dbReference>
<dbReference type="SUPFAM" id="SSF103481">
    <property type="entry name" value="Multidrug resistance efflux transporter EmrE"/>
    <property type="match status" value="2"/>
</dbReference>
<reference evidence="9 10" key="1">
    <citation type="submission" date="2014-03" db="EMBL/GenBank/DDBJ databases">
        <title>Genome sequence of Clostridium litorale W6, DSM 5388.</title>
        <authorList>
            <person name="Poehlein A."/>
            <person name="Jagirdar A."/>
            <person name="Khonsari B."/>
            <person name="Chibani C.M."/>
            <person name="Gutierrez Gutierrez D.A."/>
            <person name="Davydova E."/>
            <person name="Alghaithi H.S."/>
            <person name="Nair K.P."/>
            <person name="Dhamotharan K."/>
            <person name="Chandran L."/>
            <person name="G W."/>
            <person name="Daniel R."/>
        </authorList>
    </citation>
    <scope>NUCLEOTIDE SEQUENCE [LARGE SCALE GENOMIC DNA]</scope>
    <source>
        <strain evidence="9 10">W6</strain>
    </source>
</reference>
<comment type="caution">
    <text evidence="9">The sequence shown here is derived from an EMBL/GenBank/DDBJ whole genome shotgun (WGS) entry which is preliminary data.</text>
</comment>
<feature type="domain" description="EamA" evidence="8">
    <location>
        <begin position="7"/>
        <end position="139"/>
    </location>
</feature>
<gene>
    <name evidence="9" type="ORF">CLIT_2c01580</name>
</gene>
<evidence type="ECO:0000256" key="1">
    <source>
        <dbReference type="ARBA" id="ARBA00004651"/>
    </source>
</evidence>
<feature type="transmembrane region" description="Helical" evidence="7">
    <location>
        <begin position="123"/>
        <end position="140"/>
    </location>
</feature>
<feature type="transmembrane region" description="Helical" evidence="7">
    <location>
        <begin position="69"/>
        <end position="89"/>
    </location>
</feature>
<keyword evidence="6 7" id="KW-0472">Membrane</keyword>
<sequence length="320" mass="34584">MNRKKLYFLLILTVVFWGSSFAAVKLGAGKLSPVHFTFLRVTFASAIFSVILTGVSSEKKRIDKKDIPTIIYLGFMGIGGYFIVQYTALKYTTSVNASLLLGITPILLALHSCLVLEEKLEGLKIAGIAICFVGITLVITKGDISSFSFGKTIIGDALMILNAVMLAAFSLGAKKVLEKYDPFIIVAYINIAAMGMLVPVVFTSNFLSGASLIDNMEYIDIRAVLAALYLAGTCTVIGYYSWYSAIKEIGPVRTSVFNYINPFVASIASFAMFDEGITVFTVIGGISIIGGVALSSMGRSKSKIRHNVHIRGRVKTDESA</sequence>
<evidence type="ECO:0000256" key="7">
    <source>
        <dbReference type="SAM" id="Phobius"/>
    </source>
</evidence>
<keyword evidence="10" id="KW-1185">Reference proteome</keyword>
<dbReference type="InterPro" id="IPR000620">
    <property type="entry name" value="EamA_dom"/>
</dbReference>
<evidence type="ECO:0000313" key="9">
    <source>
        <dbReference type="EMBL" id="KDR96552.1"/>
    </source>
</evidence>
<feature type="transmembrane region" description="Helical" evidence="7">
    <location>
        <begin position="183"/>
        <end position="203"/>
    </location>
</feature>
<keyword evidence="4 7" id="KW-0812">Transmembrane</keyword>
<feature type="transmembrane region" description="Helical" evidence="7">
    <location>
        <begin position="255"/>
        <end position="273"/>
    </location>
</feature>
<dbReference type="InterPro" id="IPR037185">
    <property type="entry name" value="EmrE-like"/>
</dbReference>